<proteinExistence type="predicted"/>
<reference evidence="1" key="1">
    <citation type="submission" date="2022-03" db="EMBL/GenBank/DDBJ databases">
        <title>A functionally conserved STORR gene fusion in Papaver species that diverged 16.8 million years ago.</title>
        <authorList>
            <person name="Catania T."/>
        </authorList>
    </citation>
    <scope>NUCLEOTIDE SEQUENCE</scope>
    <source>
        <strain evidence="1">S-191538</strain>
    </source>
</reference>
<protein>
    <submittedName>
        <fullName evidence="1">Uncharacterized protein</fullName>
    </submittedName>
</protein>
<gene>
    <name evidence="1" type="ORF">MKW94_008614</name>
</gene>
<comment type="caution">
    <text evidence="1">The sequence shown here is derived from an EMBL/GenBank/DDBJ whole genome shotgun (WGS) entry which is preliminary data.</text>
</comment>
<evidence type="ECO:0000313" key="1">
    <source>
        <dbReference type="EMBL" id="MCL7040199.1"/>
    </source>
</evidence>
<dbReference type="EMBL" id="JAJJMA010209713">
    <property type="protein sequence ID" value="MCL7040199.1"/>
    <property type="molecule type" value="Genomic_DNA"/>
</dbReference>
<name>A0AA42ASN2_PAPNU</name>
<accession>A0AA42ASN2</accession>
<dbReference type="Proteomes" id="UP001177140">
    <property type="component" value="Unassembled WGS sequence"/>
</dbReference>
<keyword evidence="2" id="KW-1185">Reference proteome</keyword>
<evidence type="ECO:0000313" key="2">
    <source>
        <dbReference type="Proteomes" id="UP001177140"/>
    </source>
</evidence>
<feature type="non-terminal residue" evidence="1">
    <location>
        <position position="1"/>
    </location>
</feature>
<dbReference type="AlphaFoldDB" id="A0AA42ASN2"/>
<organism evidence="1 2">
    <name type="scientific">Papaver nudicaule</name>
    <name type="common">Iceland poppy</name>
    <dbReference type="NCBI Taxonomy" id="74823"/>
    <lineage>
        <taxon>Eukaryota</taxon>
        <taxon>Viridiplantae</taxon>
        <taxon>Streptophyta</taxon>
        <taxon>Embryophyta</taxon>
        <taxon>Tracheophyta</taxon>
        <taxon>Spermatophyta</taxon>
        <taxon>Magnoliopsida</taxon>
        <taxon>Ranunculales</taxon>
        <taxon>Papaveraceae</taxon>
        <taxon>Papaveroideae</taxon>
        <taxon>Papaver</taxon>
    </lineage>
</organism>
<sequence>NSIYIFLDQVIDEHLLRHQKLQEGQGQVGEYGDELDVTDILILSQENYKNLSRNNIKAILLVRRQYLSFSLLLSPKVQKLKHPTDC</sequence>